<evidence type="ECO:0000256" key="1">
    <source>
        <dbReference type="SAM" id="Phobius"/>
    </source>
</evidence>
<comment type="caution">
    <text evidence="2">The sequence shown here is derived from an EMBL/GenBank/DDBJ whole genome shotgun (WGS) entry which is preliminary data.</text>
</comment>
<feature type="transmembrane region" description="Helical" evidence="1">
    <location>
        <begin position="12"/>
        <end position="32"/>
    </location>
</feature>
<sequence>MKQQRMEKTMSVLTLLMCLFTVVLYLFLAVVRKDIQIVAASRKGGKAAIAFFSLVVIIAMFFTEETFENRLRGVVSGLLFLSFVFDSRGLAEDRFIIHPLNIRGILYQEVDRVVLYQESKDQWIKMNFFRRGMRGPLLKFERPMEELVLFLTEHLNEGTPIDILVDQEPKGH</sequence>
<dbReference type="EMBL" id="JARPZN010000005">
    <property type="protein sequence ID" value="MDT2690467.1"/>
    <property type="molecule type" value="Genomic_DNA"/>
</dbReference>
<gene>
    <name evidence="2" type="ORF">P7E30_09660</name>
</gene>
<dbReference type="Proteomes" id="UP001183682">
    <property type="component" value="Unassembled WGS sequence"/>
</dbReference>
<keyword evidence="1" id="KW-0472">Membrane</keyword>
<evidence type="ECO:0008006" key="4">
    <source>
        <dbReference type="Google" id="ProtNLM"/>
    </source>
</evidence>
<reference evidence="2" key="1">
    <citation type="submission" date="2023-03" db="EMBL/GenBank/DDBJ databases">
        <authorList>
            <person name="Shen W."/>
            <person name="Cai J."/>
        </authorList>
    </citation>
    <scope>NUCLEOTIDE SEQUENCE</scope>
    <source>
        <strain evidence="2">K69-2</strain>
    </source>
</reference>
<evidence type="ECO:0000313" key="2">
    <source>
        <dbReference type="EMBL" id="MDT2690467.1"/>
    </source>
</evidence>
<organism evidence="2 3">
    <name type="scientific">Enterococcus gallinarum</name>
    <dbReference type="NCBI Taxonomy" id="1353"/>
    <lineage>
        <taxon>Bacteria</taxon>
        <taxon>Bacillati</taxon>
        <taxon>Bacillota</taxon>
        <taxon>Bacilli</taxon>
        <taxon>Lactobacillales</taxon>
        <taxon>Enterococcaceae</taxon>
        <taxon>Enterococcus</taxon>
    </lineage>
</organism>
<feature type="transmembrane region" description="Helical" evidence="1">
    <location>
        <begin position="44"/>
        <end position="62"/>
    </location>
</feature>
<keyword evidence="1" id="KW-0812">Transmembrane</keyword>
<dbReference type="AlphaFoldDB" id="A0AAE4HSS7"/>
<protein>
    <recommendedName>
        <fullName evidence="4">DUF5673 domain-containing protein</fullName>
    </recommendedName>
</protein>
<proteinExistence type="predicted"/>
<evidence type="ECO:0000313" key="3">
    <source>
        <dbReference type="Proteomes" id="UP001183682"/>
    </source>
</evidence>
<name>A0AAE4HSS7_ENTGA</name>
<accession>A0AAE4HSS7</accession>
<keyword evidence="1" id="KW-1133">Transmembrane helix</keyword>